<dbReference type="OrthoDB" id="9757876at2"/>
<accession>A0A1I0C821</accession>
<dbReference type="Gene3D" id="3.30.70.1430">
    <property type="entry name" value="Multidrug efflux transporter AcrB pore domain"/>
    <property type="match status" value="2"/>
</dbReference>
<dbReference type="Gene3D" id="3.30.70.1320">
    <property type="entry name" value="Multidrug efflux transporter AcrB pore domain like"/>
    <property type="match status" value="1"/>
</dbReference>
<dbReference type="RefSeq" id="WP_090441676.1">
    <property type="nucleotide sequence ID" value="NZ_FOHU01000005.1"/>
</dbReference>
<dbReference type="Pfam" id="PF00873">
    <property type="entry name" value="ACR_tran"/>
    <property type="match status" value="1"/>
</dbReference>
<feature type="transmembrane region" description="Helical" evidence="1">
    <location>
        <begin position="426"/>
        <end position="449"/>
    </location>
</feature>
<gene>
    <name evidence="2" type="ORF">SAMN05660297_01504</name>
</gene>
<dbReference type="Gene3D" id="1.20.1640.10">
    <property type="entry name" value="Multidrug efflux transporter AcrB transmembrane domain"/>
    <property type="match status" value="2"/>
</dbReference>
<sequence length="1023" mass="113081">MAKFIKLFIEKRKITLFLAVVIAFYGSISYYLLPKQESPDVSEPAAMIITVYPGASPADVKDLVTKKIEDKLAELEGFDKSYGLSNEGLSVVTVVFHNYVDTNIALQNVRNAVADVQSELPNGCLPSEVNTDLIKAAGIIISLSGENYTYEQLDSFGKLFKDKLVNIKGISEFNVEGKLKKEVKVEVDIAKLNQLDISIADINEILQAQNVQIPSGSIRYEDAKITVMTPGTYSSLEEIRDTIISVSPETGSVTKLSDVAKIYMDLEENVTKFKQNGRNAVLLTGYFQKGKNVMIVGKDVRKAIDEVKATLPEDLMVEEVIYQPDDIAESINTFMKSLIAGMILVIIVVFGGMGLRNALVVSMVIPLSILITFGIMYVMKVDIHQISLTGLIIALGMLVDNAIVISDNIQVRIDQGVERAEAAYKGAASMSIPILAATLTTIAAFAPLLGIPGPSGDFLEAIPIILIISILSAYSVAMFITPAMATTFFKKGKTEKKKESIFRKFFCNTLMAALKRRKVVLGITMAVFIGTLTFIIPALDPQFFPYTDKNLFYIDIVSEAPDDIEATERLTDEIVKLLYREPEITSYTVAVGTGLPKFHITMWPATPSPDFAQLVAKFDLGDKKARRFNSNTDFIDYIQRKLNENIPYGRGTVKLLEYAEPFEARVILMISGENYDRLREVSDLLKEEVSKIPGTVNVRHNAKDETLQLEIKVDKDKASSFGISQYDLQSQVHIALFGSNASVYRREGNEYNILLKSSINDVQLLENLEIKSSFTGNKVPIKQFAAVEFNRRVNGIYTYRGVQTIELLVNELSGYSPVAIANTIEDEILPTLDTSGTTISFEGEREEIDENFSILGILALFSIFAMYIILLIQFHSFIQPLIILLTVPLSIIGSALGLFLLRNPLSFTAFLGIIALAGIVVNNGILIIEYINDARKEGYTIEEACLDAIDKRLNAIILTATTTVMGLTPLALSGSSLFSPMAIALMFGLIVSTFLTMIIIPVVYSLIEDLKEKLKKHKDRIIT</sequence>
<proteinExistence type="predicted"/>
<dbReference type="Gene3D" id="3.30.2090.10">
    <property type="entry name" value="Multidrug efflux transporter AcrB TolC docking domain, DN and DC subdomains"/>
    <property type="match status" value="2"/>
</dbReference>
<feature type="transmembrane region" description="Helical" evidence="1">
    <location>
        <begin position="953"/>
        <end position="972"/>
    </location>
</feature>
<reference evidence="2 3" key="1">
    <citation type="submission" date="2016-10" db="EMBL/GenBank/DDBJ databases">
        <authorList>
            <person name="de Groot N.N."/>
        </authorList>
    </citation>
    <scope>NUCLEOTIDE SEQUENCE [LARGE SCALE GENOMIC DNA]</scope>
    <source>
        <strain evidence="2 3">DSM 18979</strain>
    </source>
</reference>
<dbReference type="STRING" id="426128.SAMN05660297_01504"/>
<evidence type="ECO:0000313" key="3">
    <source>
        <dbReference type="Proteomes" id="UP000199568"/>
    </source>
</evidence>
<dbReference type="PANTHER" id="PTHR32063:SF18">
    <property type="entry name" value="CATION EFFLUX SYSTEM PROTEIN"/>
    <property type="match status" value="1"/>
</dbReference>
<keyword evidence="1" id="KW-0812">Transmembrane</keyword>
<feature type="transmembrane region" description="Helical" evidence="1">
    <location>
        <begin position="852"/>
        <end position="874"/>
    </location>
</feature>
<feature type="transmembrane region" description="Helical" evidence="1">
    <location>
        <begin position="14"/>
        <end position="33"/>
    </location>
</feature>
<feature type="transmembrane region" description="Helical" evidence="1">
    <location>
        <begin position="461"/>
        <end position="489"/>
    </location>
</feature>
<name>A0A1I0C821_9FIRM</name>
<feature type="transmembrane region" description="Helical" evidence="1">
    <location>
        <begin position="358"/>
        <end position="379"/>
    </location>
</feature>
<feature type="transmembrane region" description="Helical" evidence="1">
    <location>
        <begin position="519"/>
        <end position="539"/>
    </location>
</feature>
<feature type="transmembrane region" description="Helical" evidence="1">
    <location>
        <begin position="907"/>
        <end position="932"/>
    </location>
</feature>
<feature type="transmembrane region" description="Helical" evidence="1">
    <location>
        <begin position="978"/>
        <end position="1007"/>
    </location>
</feature>
<protein>
    <submittedName>
        <fullName evidence="2">Multidrug efflux pump subunit AcrB</fullName>
    </submittedName>
</protein>
<feature type="transmembrane region" description="Helical" evidence="1">
    <location>
        <begin position="881"/>
        <end position="901"/>
    </location>
</feature>
<dbReference type="PANTHER" id="PTHR32063">
    <property type="match status" value="1"/>
</dbReference>
<dbReference type="AlphaFoldDB" id="A0A1I0C821"/>
<dbReference type="SUPFAM" id="SSF82693">
    <property type="entry name" value="Multidrug efflux transporter AcrB pore domain, PN1, PN2, PC1 and PC2 subdomains"/>
    <property type="match status" value="2"/>
</dbReference>
<evidence type="ECO:0000256" key="1">
    <source>
        <dbReference type="SAM" id="Phobius"/>
    </source>
</evidence>
<dbReference type="GO" id="GO:0005886">
    <property type="term" value="C:plasma membrane"/>
    <property type="evidence" value="ECO:0007669"/>
    <property type="project" value="TreeGrafter"/>
</dbReference>
<dbReference type="Proteomes" id="UP000199568">
    <property type="component" value="Unassembled WGS sequence"/>
</dbReference>
<feature type="transmembrane region" description="Helical" evidence="1">
    <location>
        <begin position="385"/>
        <end position="405"/>
    </location>
</feature>
<feature type="transmembrane region" description="Helical" evidence="1">
    <location>
        <begin position="333"/>
        <end position="351"/>
    </location>
</feature>
<organism evidence="2 3">
    <name type="scientific">Natronincola peptidivorans</name>
    <dbReference type="NCBI Taxonomy" id="426128"/>
    <lineage>
        <taxon>Bacteria</taxon>
        <taxon>Bacillati</taxon>
        <taxon>Bacillota</taxon>
        <taxon>Clostridia</taxon>
        <taxon>Peptostreptococcales</taxon>
        <taxon>Natronincolaceae</taxon>
        <taxon>Natronincola</taxon>
    </lineage>
</organism>
<dbReference type="EMBL" id="FOHU01000005">
    <property type="protein sequence ID" value="SET15093.1"/>
    <property type="molecule type" value="Genomic_DNA"/>
</dbReference>
<keyword evidence="3" id="KW-1185">Reference proteome</keyword>
<dbReference type="GO" id="GO:0042910">
    <property type="term" value="F:xenobiotic transmembrane transporter activity"/>
    <property type="evidence" value="ECO:0007669"/>
    <property type="project" value="TreeGrafter"/>
</dbReference>
<dbReference type="SUPFAM" id="SSF82866">
    <property type="entry name" value="Multidrug efflux transporter AcrB transmembrane domain"/>
    <property type="match status" value="2"/>
</dbReference>
<dbReference type="InterPro" id="IPR027463">
    <property type="entry name" value="AcrB_DN_DC_subdom"/>
</dbReference>
<dbReference type="SUPFAM" id="SSF82714">
    <property type="entry name" value="Multidrug efflux transporter AcrB TolC docking domain, DN and DC subdomains"/>
    <property type="match status" value="2"/>
</dbReference>
<evidence type="ECO:0000313" key="2">
    <source>
        <dbReference type="EMBL" id="SET15093.1"/>
    </source>
</evidence>
<dbReference type="Gene3D" id="3.30.70.1440">
    <property type="entry name" value="Multidrug efflux transporter AcrB pore domain"/>
    <property type="match status" value="1"/>
</dbReference>
<keyword evidence="1" id="KW-0472">Membrane</keyword>
<dbReference type="InterPro" id="IPR001036">
    <property type="entry name" value="Acrflvin-R"/>
</dbReference>
<dbReference type="PRINTS" id="PR00702">
    <property type="entry name" value="ACRIFLAVINRP"/>
</dbReference>
<keyword evidence="1" id="KW-1133">Transmembrane helix</keyword>